<evidence type="ECO:0000313" key="11">
    <source>
        <dbReference type="EMBL" id="CAH2097815.1"/>
    </source>
</evidence>
<proteinExistence type="predicted"/>
<dbReference type="CDD" id="cd00190">
    <property type="entry name" value="Tryp_SPc"/>
    <property type="match status" value="1"/>
</dbReference>
<accession>A0AAU9UJC2</accession>
<comment type="subcellular location">
    <subcellularLocation>
        <location evidence="1">Secreted</location>
    </subcellularLocation>
</comment>
<dbReference type="GO" id="GO:0005576">
    <property type="term" value="C:extracellular region"/>
    <property type="evidence" value="ECO:0007669"/>
    <property type="project" value="UniProtKB-SubCell"/>
</dbReference>
<dbReference type="InterPro" id="IPR000859">
    <property type="entry name" value="CUB_dom"/>
</dbReference>
<keyword evidence="6" id="KW-1015">Disulfide bond</keyword>
<dbReference type="GO" id="GO:0006508">
    <property type="term" value="P:proteolysis"/>
    <property type="evidence" value="ECO:0007669"/>
    <property type="project" value="UniProtKB-KW"/>
</dbReference>
<evidence type="ECO:0000256" key="1">
    <source>
        <dbReference type="ARBA" id="ARBA00004613"/>
    </source>
</evidence>
<evidence type="ECO:0000259" key="10">
    <source>
        <dbReference type="PROSITE" id="PS50878"/>
    </source>
</evidence>
<keyword evidence="5" id="KW-0720">Serine protease</keyword>
<dbReference type="PANTHER" id="PTHR24252:SF7">
    <property type="entry name" value="HYALIN"/>
    <property type="match status" value="1"/>
</dbReference>
<evidence type="ECO:0000256" key="6">
    <source>
        <dbReference type="ARBA" id="ARBA00023157"/>
    </source>
</evidence>
<dbReference type="CDD" id="cd00041">
    <property type="entry name" value="CUB"/>
    <property type="match status" value="1"/>
</dbReference>
<dbReference type="Pfam" id="PF00431">
    <property type="entry name" value="CUB"/>
    <property type="match status" value="1"/>
</dbReference>
<dbReference type="PROSITE" id="PS00134">
    <property type="entry name" value="TRYPSIN_HIS"/>
    <property type="match status" value="1"/>
</dbReference>
<dbReference type="InterPro" id="IPR035914">
    <property type="entry name" value="Sperma_CUB_dom_sf"/>
</dbReference>
<dbReference type="CDD" id="cd01650">
    <property type="entry name" value="RT_nLTR_like"/>
    <property type="match status" value="1"/>
</dbReference>
<dbReference type="InterPro" id="IPR043504">
    <property type="entry name" value="Peptidase_S1_PA_chymotrypsin"/>
</dbReference>
<dbReference type="GO" id="GO:0071897">
    <property type="term" value="P:DNA biosynthetic process"/>
    <property type="evidence" value="ECO:0007669"/>
    <property type="project" value="UniProtKB-ARBA"/>
</dbReference>
<dbReference type="GO" id="GO:0004252">
    <property type="term" value="F:serine-type endopeptidase activity"/>
    <property type="evidence" value="ECO:0007669"/>
    <property type="project" value="InterPro"/>
</dbReference>
<dbReference type="Gene3D" id="2.60.120.290">
    <property type="entry name" value="Spermadhesin, CUB domain"/>
    <property type="match status" value="1"/>
</dbReference>
<dbReference type="Proteomes" id="UP001153954">
    <property type="component" value="Unassembled WGS sequence"/>
</dbReference>
<dbReference type="InterPro" id="IPR001314">
    <property type="entry name" value="Peptidase_S1A"/>
</dbReference>
<dbReference type="EMBL" id="CAKOGL010000018">
    <property type="protein sequence ID" value="CAH2097815.1"/>
    <property type="molecule type" value="Genomic_DNA"/>
</dbReference>
<dbReference type="PRINTS" id="PR00722">
    <property type="entry name" value="CHYMOTRYPSIN"/>
</dbReference>
<protein>
    <submittedName>
        <fullName evidence="11">Uncharacterized protein</fullName>
    </submittedName>
</protein>
<dbReference type="InterPro" id="IPR043502">
    <property type="entry name" value="DNA/RNA_pol_sf"/>
</dbReference>
<dbReference type="InterPro" id="IPR000477">
    <property type="entry name" value="RT_dom"/>
</dbReference>
<dbReference type="PANTHER" id="PTHR24252">
    <property type="entry name" value="ACROSIN-RELATED"/>
    <property type="match status" value="1"/>
</dbReference>
<dbReference type="PROSITE" id="PS50878">
    <property type="entry name" value="RT_POL"/>
    <property type="match status" value="1"/>
</dbReference>
<feature type="domain" description="CUB" evidence="8">
    <location>
        <begin position="523"/>
        <end position="637"/>
    </location>
</feature>
<dbReference type="Gene3D" id="2.40.10.10">
    <property type="entry name" value="Trypsin-like serine proteases"/>
    <property type="match status" value="1"/>
</dbReference>
<dbReference type="PROSITE" id="PS01180">
    <property type="entry name" value="CUB"/>
    <property type="match status" value="1"/>
</dbReference>
<keyword evidence="3" id="KW-0645">Protease</keyword>
<dbReference type="SUPFAM" id="SSF49854">
    <property type="entry name" value="Spermadhesin, CUB domain"/>
    <property type="match status" value="1"/>
</dbReference>
<dbReference type="PROSITE" id="PS50240">
    <property type="entry name" value="TRYPSIN_DOM"/>
    <property type="match status" value="1"/>
</dbReference>
<name>A0AAU9UJC2_EUPED</name>
<evidence type="ECO:0000256" key="3">
    <source>
        <dbReference type="ARBA" id="ARBA00022670"/>
    </source>
</evidence>
<evidence type="ECO:0000256" key="4">
    <source>
        <dbReference type="ARBA" id="ARBA00022801"/>
    </source>
</evidence>
<sequence>MKGLPRLFYEIGSCLDGSSNHIPVILCISANVLNTQKNPRMYNRQTNWENFRSLLTDSLELNLSLKTEDEIDNATYSFTRAVQDACWKSTEEQTHKNPRHNQVPHEIRDMILEKRRLRRVWHTSRNSDDKRAYNSYMKLLKQTIKETENATIEANLLSLTATASTDYALWKACKNMNPTRNPKPPLRLHGNIWARSKQEKADAFALHLSKVFLPNEPKPDSDEADIAEILQRDHQLELPLKTVTPREVIRTIKQLDNNKAPGFDLIDKKVLMELPQKAIIYLTTLFNCIFRRGCFPALWKVSQVIMIHKPGKPPHEVTSYRPISLLPVLSKLLEKILLRRLSLAMHENSVTPNHQFGFRPEHATIEQIHRVCKCISNSLEDRIFQVKESDCTSGFYDILAGVPQGSVLGPVLYTIFTADLPQTPGVTIATYADDTAILTSSKDPVQASTSLQRSLDEIDIWLDKWRIVASANKSVQVTFTLRKGTCPPVRLGGRELPQSDKMHVATLFIALLVGYTYAQDPSCDYTRNVELGGRYYINSPNYPQSYPRGIQCRWQATCPTGTYCRLNCPDIDIPQTESCSLDRLLISRTGDPQLAQAEVYCDRGTITAQSVGQQMSVGLITATTSPGGRFYCELEAVLRTPSTTRPPSPTPSCSCGYHKMNKIVGGVRASPREFPMMAGLIYVDQRVIRCGAVIIDKKYVLTAAHCVNGRELNELGVVVGEYDTSTGTDSPATQVFRVRSYLIHPRYTPSNYDYDIAIVEIAGEMVYSDYVGPVCLPFKFTGYDFAGSKVTAIGWGTEFPGGPTSDVLMKVDLDVISQQACQTRVPSLTSRQMCTYTRGKDACQDDSGGPLLYTDNSTKLLFHAGIVSYGRFCASADDPGVNTRITALLNWIVTNAPANYCVK</sequence>
<evidence type="ECO:0000313" key="12">
    <source>
        <dbReference type="Proteomes" id="UP001153954"/>
    </source>
</evidence>
<comment type="caution">
    <text evidence="7">Lacks conserved residue(s) required for the propagation of feature annotation.</text>
</comment>
<dbReference type="Pfam" id="PF00089">
    <property type="entry name" value="Trypsin"/>
    <property type="match status" value="1"/>
</dbReference>
<dbReference type="InterPro" id="IPR001254">
    <property type="entry name" value="Trypsin_dom"/>
</dbReference>
<dbReference type="AlphaFoldDB" id="A0AAU9UJC2"/>
<organism evidence="11 12">
    <name type="scientific">Euphydryas editha</name>
    <name type="common">Edith's checkerspot</name>
    <dbReference type="NCBI Taxonomy" id="104508"/>
    <lineage>
        <taxon>Eukaryota</taxon>
        <taxon>Metazoa</taxon>
        <taxon>Ecdysozoa</taxon>
        <taxon>Arthropoda</taxon>
        <taxon>Hexapoda</taxon>
        <taxon>Insecta</taxon>
        <taxon>Pterygota</taxon>
        <taxon>Neoptera</taxon>
        <taxon>Endopterygota</taxon>
        <taxon>Lepidoptera</taxon>
        <taxon>Glossata</taxon>
        <taxon>Ditrysia</taxon>
        <taxon>Papilionoidea</taxon>
        <taxon>Nymphalidae</taxon>
        <taxon>Nymphalinae</taxon>
        <taxon>Euphydryas</taxon>
    </lineage>
</organism>
<keyword evidence="4" id="KW-0378">Hydrolase</keyword>
<keyword evidence="12" id="KW-1185">Reference proteome</keyword>
<gene>
    <name evidence="11" type="ORF">EEDITHA_LOCUS12994</name>
</gene>
<feature type="domain" description="Peptidase S1" evidence="9">
    <location>
        <begin position="663"/>
        <end position="897"/>
    </location>
</feature>
<evidence type="ECO:0000259" key="8">
    <source>
        <dbReference type="PROSITE" id="PS01180"/>
    </source>
</evidence>
<evidence type="ECO:0000259" key="9">
    <source>
        <dbReference type="PROSITE" id="PS50240"/>
    </source>
</evidence>
<dbReference type="SUPFAM" id="SSF56672">
    <property type="entry name" value="DNA/RNA polymerases"/>
    <property type="match status" value="1"/>
</dbReference>
<dbReference type="InterPro" id="IPR018114">
    <property type="entry name" value="TRYPSIN_HIS"/>
</dbReference>
<comment type="caution">
    <text evidence="11">The sequence shown here is derived from an EMBL/GenBank/DDBJ whole genome shotgun (WGS) entry which is preliminary data.</text>
</comment>
<evidence type="ECO:0000256" key="5">
    <source>
        <dbReference type="ARBA" id="ARBA00022825"/>
    </source>
</evidence>
<keyword evidence="2" id="KW-0964">Secreted</keyword>
<dbReference type="Pfam" id="PF00078">
    <property type="entry name" value="RVT_1"/>
    <property type="match status" value="1"/>
</dbReference>
<dbReference type="SUPFAM" id="SSF50494">
    <property type="entry name" value="Trypsin-like serine proteases"/>
    <property type="match status" value="1"/>
</dbReference>
<reference evidence="11" key="1">
    <citation type="submission" date="2022-03" db="EMBL/GenBank/DDBJ databases">
        <authorList>
            <person name="Tunstrom K."/>
        </authorList>
    </citation>
    <scope>NUCLEOTIDE SEQUENCE</scope>
</reference>
<dbReference type="InterPro" id="IPR009003">
    <property type="entry name" value="Peptidase_S1_PA"/>
</dbReference>
<feature type="domain" description="Reverse transcriptase" evidence="10">
    <location>
        <begin position="288"/>
        <end position="496"/>
    </location>
</feature>
<dbReference type="FunFam" id="2.40.10.10:FF:000015">
    <property type="entry name" value="Atrial natriuretic peptide-converting enzyme"/>
    <property type="match status" value="1"/>
</dbReference>
<evidence type="ECO:0000256" key="7">
    <source>
        <dbReference type="PROSITE-ProRule" id="PRU00059"/>
    </source>
</evidence>
<dbReference type="SMART" id="SM00020">
    <property type="entry name" value="Tryp_SPc"/>
    <property type="match status" value="1"/>
</dbReference>
<evidence type="ECO:0000256" key="2">
    <source>
        <dbReference type="ARBA" id="ARBA00022525"/>
    </source>
</evidence>